<dbReference type="InterPro" id="IPR000086">
    <property type="entry name" value="NUDIX_hydrolase_dom"/>
</dbReference>
<feature type="domain" description="Nudix hydrolase" evidence="4">
    <location>
        <begin position="349"/>
        <end position="486"/>
    </location>
</feature>
<dbReference type="Gene3D" id="3.90.79.10">
    <property type="entry name" value="Nucleoside Triphosphate Pyrophosphohydrolase"/>
    <property type="match status" value="1"/>
</dbReference>
<dbReference type="SUPFAM" id="SSF52972">
    <property type="entry name" value="ITPase-like"/>
    <property type="match status" value="2"/>
</dbReference>
<evidence type="ECO:0000256" key="1">
    <source>
        <dbReference type="ARBA" id="ARBA00001968"/>
    </source>
</evidence>
<dbReference type="InterPro" id="IPR029001">
    <property type="entry name" value="ITPase-like_fam"/>
</dbReference>
<dbReference type="EMBL" id="JAAIIG010000005">
    <property type="protein sequence ID" value="NMM98486.1"/>
    <property type="molecule type" value="Genomic_DNA"/>
</dbReference>
<evidence type="ECO:0000256" key="3">
    <source>
        <dbReference type="HAMAP-Rule" id="MF_00528"/>
    </source>
</evidence>
<comment type="similarity">
    <text evidence="3">Belongs to the Maf family.</text>
</comment>
<proteinExistence type="inferred from homology"/>
<dbReference type="InterPro" id="IPR020084">
    <property type="entry name" value="NUDIX_hydrolase_CS"/>
</dbReference>
<dbReference type="PANTHER" id="PTHR43213:SF5">
    <property type="entry name" value="BIFUNCTIONAL DTTP_UTP PYROPHOSPHATASE_METHYLTRANSFERASE PROTEIN-RELATED"/>
    <property type="match status" value="1"/>
</dbReference>
<dbReference type="PROSITE" id="PS51462">
    <property type="entry name" value="NUDIX"/>
    <property type="match status" value="1"/>
</dbReference>
<dbReference type="Pfam" id="PF02545">
    <property type="entry name" value="Maf"/>
    <property type="match status" value="1"/>
</dbReference>
<dbReference type="PANTHER" id="PTHR43213">
    <property type="entry name" value="BIFUNCTIONAL DTTP/UTP PYROPHOSPHATASE/METHYLTRANSFERASE PROTEIN-RELATED"/>
    <property type="match status" value="1"/>
</dbReference>
<dbReference type="GO" id="GO:0005737">
    <property type="term" value="C:cytoplasm"/>
    <property type="evidence" value="ECO:0007669"/>
    <property type="project" value="UniProtKB-SubCell"/>
</dbReference>
<dbReference type="GO" id="GO:0047429">
    <property type="term" value="F:nucleoside triphosphate diphosphatase activity"/>
    <property type="evidence" value="ECO:0007669"/>
    <property type="project" value="UniProtKB-EC"/>
</dbReference>
<keyword evidence="6" id="KW-1185">Reference proteome</keyword>
<dbReference type="HAMAP" id="MF_00528">
    <property type="entry name" value="Maf"/>
    <property type="match status" value="1"/>
</dbReference>
<gene>
    <name evidence="5" type="ORF">G1C97_1438</name>
</gene>
<organism evidence="5 6">
    <name type="scientific">Bifidobacterium olomucense</name>
    <dbReference type="NCBI Taxonomy" id="2675324"/>
    <lineage>
        <taxon>Bacteria</taxon>
        <taxon>Bacillati</taxon>
        <taxon>Actinomycetota</taxon>
        <taxon>Actinomycetes</taxon>
        <taxon>Bifidobacteriales</taxon>
        <taxon>Bifidobacteriaceae</taxon>
        <taxon>Bifidobacterium</taxon>
    </lineage>
</organism>
<dbReference type="AlphaFoldDB" id="A0A7Y0EZV3"/>
<keyword evidence="3" id="KW-0546">Nucleotide metabolism</keyword>
<dbReference type="CDD" id="cd00555">
    <property type="entry name" value="Maf"/>
    <property type="match status" value="1"/>
</dbReference>
<evidence type="ECO:0000256" key="2">
    <source>
        <dbReference type="ARBA" id="ARBA00022801"/>
    </source>
</evidence>
<comment type="subcellular location">
    <subcellularLocation>
        <location evidence="3">Cytoplasm</location>
    </subcellularLocation>
</comment>
<sequence>MSIPLILASKSKPRRDVLYAAGICPTIRVSHVDEPAALQAAAREAGVTVDELTVDQRVMILAEAKAQAVHRAYRNVAATAAAATGERVIAYPLRAAEVQTEDAAGADANVAGTSAAPAPAVPEAQSIDYSSDRIATTRDFSGVDMPTVTEPISNIVALQPGLTRATVGPLIIGCDSMFLLDGECYGKPHSAEVARERLRRMRGASGELWTGHCVIDFATGRVARGASHAVVKFGDFTDKDIERYIATGEPLEVAGSFTLEGFGGAFIDGIEGDPHGIIGISLPLLRKLTRELGVDWTDLWNVQRGENAPEAADAAGIPAAGKDNLPPVENVHQPGDGWVDCACGRKHWGTNGASGILLARRDPTTGKVTDVVMQHRAAWSAEGGTWGIPGGATADGESPIEGALRESYEEANITPEDIEVVGSYREDHGNWAYTTVFAFEKPGHRVEPKANDDESKEICWVPINDVPNRKLLTAMKTDWPRFAARLNELAAALR</sequence>
<dbReference type="Pfam" id="PF00293">
    <property type="entry name" value="NUDIX"/>
    <property type="match status" value="1"/>
</dbReference>
<evidence type="ECO:0000313" key="6">
    <source>
        <dbReference type="Proteomes" id="UP000543419"/>
    </source>
</evidence>
<keyword evidence="2 3" id="KW-0378">Hydrolase</keyword>
<protein>
    <recommendedName>
        <fullName evidence="3">Nucleoside triphosphate pyrophosphatase</fullName>
        <ecNumber evidence="3">3.6.1.9</ecNumber>
    </recommendedName>
    <alternativeName>
        <fullName evidence="3">Nucleotide pyrophosphatase</fullName>
        <shortName evidence="3">Nucleotide PPase</shortName>
    </alternativeName>
</protein>
<keyword evidence="3" id="KW-0963">Cytoplasm</keyword>
<dbReference type="SUPFAM" id="SSF55811">
    <property type="entry name" value="Nudix"/>
    <property type="match status" value="1"/>
</dbReference>
<name>A0A7Y0EZV3_9BIFI</name>
<dbReference type="InterPro" id="IPR003697">
    <property type="entry name" value="Maf-like"/>
</dbReference>
<dbReference type="EC" id="3.6.1.9" evidence="3"/>
<evidence type="ECO:0000313" key="5">
    <source>
        <dbReference type="EMBL" id="NMM98486.1"/>
    </source>
</evidence>
<dbReference type="Gene3D" id="3.90.950.10">
    <property type="match status" value="1"/>
</dbReference>
<comment type="catalytic activity">
    <reaction evidence="3">
        <text>a 2'-deoxyribonucleoside 5'-triphosphate + H2O = a 2'-deoxyribonucleoside 5'-phosphate + diphosphate + H(+)</text>
        <dbReference type="Rhea" id="RHEA:44644"/>
        <dbReference type="ChEBI" id="CHEBI:15377"/>
        <dbReference type="ChEBI" id="CHEBI:15378"/>
        <dbReference type="ChEBI" id="CHEBI:33019"/>
        <dbReference type="ChEBI" id="CHEBI:61560"/>
        <dbReference type="ChEBI" id="CHEBI:65317"/>
        <dbReference type="EC" id="3.6.1.9"/>
    </reaction>
</comment>
<comment type="catalytic activity">
    <reaction evidence="3">
        <text>a ribonucleoside 5'-triphosphate + H2O = a ribonucleoside 5'-phosphate + diphosphate + H(+)</text>
        <dbReference type="Rhea" id="RHEA:23996"/>
        <dbReference type="ChEBI" id="CHEBI:15377"/>
        <dbReference type="ChEBI" id="CHEBI:15378"/>
        <dbReference type="ChEBI" id="CHEBI:33019"/>
        <dbReference type="ChEBI" id="CHEBI:58043"/>
        <dbReference type="ChEBI" id="CHEBI:61557"/>
        <dbReference type="EC" id="3.6.1.9"/>
    </reaction>
</comment>
<feature type="active site" description="Proton acceptor" evidence="3">
    <location>
        <position position="175"/>
    </location>
</feature>
<dbReference type="PROSITE" id="PS00893">
    <property type="entry name" value="NUDIX_BOX"/>
    <property type="match status" value="1"/>
</dbReference>
<comment type="function">
    <text evidence="3">Nucleoside triphosphate pyrophosphatase. May have a dual role in cell division arrest and in preventing the incorporation of modified nucleotides into cellular nucleic acids.</text>
</comment>
<comment type="caution">
    <text evidence="5">The sequence shown here is derived from an EMBL/GenBank/DDBJ whole genome shotgun (WGS) entry which is preliminary data.</text>
</comment>
<comment type="cofactor">
    <cofactor evidence="1 3">
        <name>a divalent metal cation</name>
        <dbReference type="ChEBI" id="CHEBI:60240"/>
    </cofactor>
</comment>
<reference evidence="5 6" key="1">
    <citation type="submission" date="2020-02" db="EMBL/GenBank/DDBJ databases">
        <title>Characterization of phylogenetic diversity of novel bifidobacterial species isolated in Czech ZOOs.</title>
        <authorList>
            <person name="Lugli G.A."/>
            <person name="Vera N.B."/>
            <person name="Ventura M."/>
        </authorList>
    </citation>
    <scope>NUCLEOTIDE SEQUENCE [LARGE SCALE GENOMIC DNA]</scope>
    <source>
        <strain evidence="5 6">DSM 109959</strain>
    </source>
</reference>
<evidence type="ECO:0000259" key="4">
    <source>
        <dbReference type="PROSITE" id="PS51462"/>
    </source>
</evidence>
<accession>A0A7Y0EZV3</accession>
<dbReference type="GO" id="GO:0009117">
    <property type="term" value="P:nucleotide metabolic process"/>
    <property type="evidence" value="ECO:0007669"/>
    <property type="project" value="UniProtKB-KW"/>
</dbReference>
<dbReference type="Proteomes" id="UP000543419">
    <property type="component" value="Unassembled WGS sequence"/>
</dbReference>
<dbReference type="InterPro" id="IPR015797">
    <property type="entry name" value="NUDIX_hydrolase-like_dom_sf"/>
</dbReference>
<comment type="caution">
    <text evidence="3">Lacks conserved residue(s) required for the propagation of feature annotation.</text>
</comment>